<evidence type="ECO:0000256" key="2">
    <source>
        <dbReference type="SAM" id="MobiDB-lite"/>
    </source>
</evidence>
<reference evidence="3 4" key="1">
    <citation type="submission" date="2019-12" db="EMBL/GenBank/DDBJ databases">
        <authorList>
            <person name="Floudas D."/>
            <person name="Bentzer J."/>
            <person name="Ahren D."/>
            <person name="Johansson T."/>
            <person name="Persson P."/>
            <person name="Tunlid A."/>
        </authorList>
    </citation>
    <scope>NUCLEOTIDE SEQUENCE [LARGE SCALE GENOMIC DNA]</scope>
    <source>
        <strain evidence="3 4">CBS 102.39</strain>
    </source>
</reference>
<dbReference type="PANTHER" id="PTHR35870">
    <property type="entry name" value="PROTEIN, PUTATIVE (AFU_ORTHOLOGUE AFUA_5G03330)-RELATED"/>
    <property type="match status" value="1"/>
</dbReference>
<keyword evidence="4" id="KW-1185">Reference proteome</keyword>
<dbReference type="GO" id="GO:0016491">
    <property type="term" value="F:oxidoreductase activity"/>
    <property type="evidence" value="ECO:0007669"/>
    <property type="project" value="UniProtKB-KW"/>
</dbReference>
<proteinExistence type="predicted"/>
<evidence type="ECO:0000256" key="1">
    <source>
        <dbReference type="ARBA" id="ARBA00023002"/>
    </source>
</evidence>
<evidence type="ECO:0000313" key="3">
    <source>
        <dbReference type="EMBL" id="KAF4609520.1"/>
    </source>
</evidence>
<sequence length="494" mass="54978">MNDVDNELFPAPSPQGSTKNALGPQPWPGNTSSSTEALREILCDNHKRWHIFFNDLKFHNHAAHAVLSLWSLGADENMLRKSYKESCEEQRPSFPSPQPITRDNWTEHLGDGDYYQGYLNFFKEELRQYKFDYGRLLEEYVFSSRANYSSKASTKDGSQPLMLNRFLAGVIHAFIHTGLGLEFGLPGIFIEGLSLCAVSTADAPQLFPSDMFEDEDSVSSGLVNRLTAAVGLTDPPSPNGKAKYNGMHAFEVIGRVLSDSALAPFKPKDSSNTYQDAIESHGEGIRRCVDQWDIGDGTDLEKKLEELIWSAVLLYGVGGSQKDKEFNADFFFMHFVTSSIFLPTVFSTLRNKSSQIELLKGYLATILSWYIAQGRPSLDLRRFFSDPTTVVPSPPEPVPSYHGVKQPNPWLTIIQATVSHPDDHMPKLLRALANHAVHLGSTPRGAFALVKDLEGVEEIDGTLFLRAAVLTMNKVGWVVGELPLGGVWDRDGFF</sequence>
<dbReference type="AlphaFoldDB" id="A0A8H4QEW4"/>
<organism evidence="3 4">
    <name type="scientific">Agrocybe pediades</name>
    <dbReference type="NCBI Taxonomy" id="84607"/>
    <lineage>
        <taxon>Eukaryota</taxon>
        <taxon>Fungi</taxon>
        <taxon>Dikarya</taxon>
        <taxon>Basidiomycota</taxon>
        <taxon>Agaricomycotina</taxon>
        <taxon>Agaricomycetes</taxon>
        <taxon>Agaricomycetidae</taxon>
        <taxon>Agaricales</taxon>
        <taxon>Agaricineae</taxon>
        <taxon>Strophariaceae</taxon>
        <taxon>Agrocybe</taxon>
    </lineage>
</organism>
<keyword evidence="1" id="KW-0560">Oxidoreductase</keyword>
<name>A0A8H4QEW4_9AGAR</name>
<evidence type="ECO:0000313" key="4">
    <source>
        <dbReference type="Proteomes" id="UP000521872"/>
    </source>
</evidence>
<accession>A0A8H4QEW4</accession>
<dbReference type="InterPro" id="IPR025337">
    <property type="entry name" value="Questin_oxidase-like"/>
</dbReference>
<dbReference type="Pfam" id="PF14027">
    <property type="entry name" value="Questin_oxidase"/>
    <property type="match status" value="1"/>
</dbReference>
<dbReference type="PANTHER" id="PTHR35870:SF1">
    <property type="entry name" value="PROTEIN, PUTATIVE (AFU_ORTHOLOGUE AFUA_5G03330)-RELATED"/>
    <property type="match status" value="1"/>
</dbReference>
<protein>
    <recommendedName>
        <fullName evidence="5">Oxidoreductase AflY</fullName>
    </recommendedName>
</protein>
<evidence type="ECO:0008006" key="5">
    <source>
        <dbReference type="Google" id="ProtNLM"/>
    </source>
</evidence>
<gene>
    <name evidence="3" type="ORF">D9613_012352</name>
</gene>
<comment type="caution">
    <text evidence="3">The sequence shown here is derived from an EMBL/GenBank/DDBJ whole genome shotgun (WGS) entry which is preliminary data.</text>
</comment>
<dbReference type="Proteomes" id="UP000521872">
    <property type="component" value="Unassembled WGS sequence"/>
</dbReference>
<dbReference type="EMBL" id="JAACJL010000061">
    <property type="protein sequence ID" value="KAF4609520.1"/>
    <property type="molecule type" value="Genomic_DNA"/>
</dbReference>
<feature type="region of interest" description="Disordered" evidence="2">
    <location>
        <begin position="1"/>
        <end position="33"/>
    </location>
</feature>